<dbReference type="Pfam" id="PF00515">
    <property type="entry name" value="TPR_1"/>
    <property type="match status" value="1"/>
</dbReference>
<dbReference type="PANTHER" id="PTHR12558:SF13">
    <property type="entry name" value="CELL DIVISION CYCLE PROTEIN 27 HOMOLOG"/>
    <property type="match status" value="1"/>
</dbReference>
<dbReference type="AlphaFoldDB" id="X0ZUH0"/>
<dbReference type="SUPFAM" id="SSF48452">
    <property type="entry name" value="TPR-like"/>
    <property type="match status" value="1"/>
</dbReference>
<dbReference type="PROSITE" id="PS50293">
    <property type="entry name" value="TPR_REGION"/>
    <property type="match status" value="1"/>
</dbReference>
<protein>
    <submittedName>
        <fullName evidence="1">Uncharacterized protein</fullName>
    </submittedName>
</protein>
<dbReference type="InterPro" id="IPR019734">
    <property type="entry name" value="TPR_rpt"/>
</dbReference>
<gene>
    <name evidence="1" type="ORF">S01H4_06047</name>
</gene>
<dbReference type="Gene3D" id="1.25.40.10">
    <property type="entry name" value="Tetratricopeptide repeat domain"/>
    <property type="match status" value="3"/>
</dbReference>
<proteinExistence type="predicted"/>
<organism evidence="1">
    <name type="scientific">marine sediment metagenome</name>
    <dbReference type="NCBI Taxonomy" id="412755"/>
    <lineage>
        <taxon>unclassified sequences</taxon>
        <taxon>metagenomes</taxon>
        <taxon>ecological metagenomes</taxon>
    </lineage>
</organism>
<accession>X0ZUH0</accession>
<dbReference type="InterPro" id="IPR011990">
    <property type="entry name" value="TPR-like_helical_dom_sf"/>
</dbReference>
<comment type="caution">
    <text evidence="1">The sequence shown here is derived from an EMBL/GenBank/DDBJ whole genome shotgun (WGS) entry which is preliminary data.</text>
</comment>
<name>X0ZUH0_9ZZZZ</name>
<sequence length="283" mass="33502">MSKINREKKNNKWNISENEEVKRYYLLGNKFLEQRNFQEAIIYYKKALEIDPQDILTLSNLGRAYHHSYVLQSSTKDLSLLDNSEDCYLEATKIDPNFWLSYFTLGVIKIERKEFLKALTYHLKFLTVYEKAKVISFKMYNHATNYILESIKKGKISVESFKKLLNISISKEIWTLLGYGLLHNQLYESAELCFLKVIKKHPDYSSGYIDLGNVYMEMIKNIPDYCPDLNKIKKYLKKAVELDTNNEIAWNNLGTYYTFVDDFEKAKFCYISFFIVSFQSFFI</sequence>
<evidence type="ECO:0000313" key="1">
    <source>
        <dbReference type="EMBL" id="GAG73430.1"/>
    </source>
</evidence>
<dbReference type="EMBL" id="BART01001819">
    <property type="protein sequence ID" value="GAG73430.1"/>
    <property type="molecule type" value="Genomic_DNA"/>
</dbReference>
<dbReference type="PANTHER" id="PTHR12558">
    <property type="entry name" value="CELL DIVISION CYCLE 16,23,27"/>
    <property type="match status" value="1"/>
</dbReference>
<reference evidence="1" key="1">
    <citation type="journal article" date="2014" name="Front. Microbiol.">
        <title>High frequency of phylogenetically diverse reductive dehalogenase-homologous genes in deep subseafloor sedimentary metagenomes.</title>
        <authorList>
            <person name="Kawai M."/>
            <person name="Futagami T."/>
            <person name="Toyoda A."/>
            <person name="Takaki Y."/>
            <person name="Nishi S."/>
            <person name="Hori S."/>
            <person name="Arai W."/>
            <person name="Tsubouchi T."/>
            <person name="Morono Y."/>
            <person name="Uchiyama I."/>
            <person name="Ito T."/>
            <person name="Fujiyama A."/>
            <person name="Inagaki F."/>
            <person name="Takami H."/>
        </authorList>
    </citation>
    <scope>NUCLEOTIDE SEQUENCE</scope>
    <source>
        <strain evidence="1">Expedition CK06-06</strain>
    </source>
</reference>
<dbReference type="SMART" id="SM00028">
    <property type="entry name" value="TPR"/>
    <property type="match status" value="4"/>
</dbReference>
<dbReference type="PROSITE" id="PS50005">
    <property type="entry name" value="TPR"/>
    <property type="match status" value="1"/>
</dbReference>